<feature type="transmembrane region" description="Helical" evidence="1">
    <location>
        <begin position="6"/>
        <end position="27"/>
    </location>
</feature>
<dbReference type="RefSeq" id="WP_190253201.1">
    <property type="nucleotide sequence ID" value="NZ_BMPI01000031.1"/>
</dbReference>
<dbReference type="Proteomes" id="UP000642070">
    <property type="component" value="Unassembled WGS sequence"/>
</dbReference>
<evidence type="ECO:0000256" key="1">
    <source>
        <dbReference type="SAM" id="Phobius"/>
    </source>
</evidence>
<accession>A0A917U0X8</accession>
<gene>
    <name evidence="2" type="ORF">GCM10007977_058920</name>
</gene>
<evidence type="ECO:0000313" key="3">
    <source>
        <dbReference type="Proteomes" id="UP000642070"/>
    </source>
</evidence>
<organism evidence="2 3">
    <name type="scientific">Dactylosporangium sucinum</name>
    <dbReference type="NCBI Taxonomy" id="1424081"/>
    <lineage>
        <taxon>Bacteria</taxon>
        <taxon>Bacillati</taxon>
        <taxon>Actinomycetota</taxon>
        <taxon>Actinomycetes</taxon>
        <taxon>Micromonosporales</taxon>
        <taxon>Micromonosporaceae</taxon>
        <taxon>Dactylosporangium</taxon>
    </lineage>
</organism>
<sequence length="183" mass="19239">MTWILTVAVIAALVISLLNLTLTFAIVRRMRDNPTEPGHGHGQQHGNHSMSLVPVGARVGPFRATTPGGVVVTTEDVATDSVVAFVSATCETCKQVLEQLERQQHTLGTLVVFVFGVEADVEAIAARLSAARVAMAAVGGDVAAAFGGIDGYPRVVRVTGGVIARGGITLEHLEKDYQFAHTP</sequence>
<reference evidence="2" key="2">
    <citation type="submission" date="2020-09" db="EMBL/GenBank/DDBJ databases">
        <authorList>
            <person name="Sun Q."/>
            <person name="Ohkuma M."/>
        </authorList>
    </citation>
    <scope>NUCLEOTIDE SEQUENCE</scope>
    <source>
        <strain evidence="2">JCM 19831</strain>
    </source>
</reference>
<dbReference type="Gene3D" id="3.40.30.10">
    <property type="entry name" value="Glutaredoxin"/>
    <property type="match status" value="1"/>
</dbReference>
<evidence type="ECO:0008006" key="4">
    <source>
        <dbReference type="Google" id="ProtNLM"/>
    </source>
</evidence>
<evidence type="ECO:0000313" key="2">
    <source>
        <dbReference type="EMBL" id="GGM49479.1"/>
    </source>
</evidence>
<keyword evidence="1" id="KW-1133">Transmembrane helix</keyword>
<name>A0A917U0X8_9ACTN</name>
<dbReference type="EMBL" id="BMPI01000031">
    <property type="protein sequence ID" value="GGM49479.1"/>
    <property type="molecule type" value="Genomic_DNA"/>
</dbReference>
<proteinExistence type="predicted"/>
<dbReference type="SUPFAM" id="SSF52833">
    <property type="entry name" value="Thioredoxin-like"/>
    <property type="match status" value="1"/>
</dbReference>
<protein>
    <recommendedName>
        <fullName evidence="4">Thioredoxin domain-containing protein</fullName>
    </recommendedName>
</protein>
<reference evidence="2" key="1">
    <citation type="journal article" date="2014" name="Int. J. Syst. Evol. Microbiol.">
        <title>Complete genome sequence of Corynebacterium casei LMG S-19264T (=DSM 44701T), isolated from a smear-ripened cheese.</title>
        <authorList>
            <consortium name="US DOE Joint Genome Institute (JGI-PGF)"/>
            <person name="Walter F."/>
            <person name="Albersmeier A."/>
            <person name="Kalinowski J."/>
            <person name="Ruckert C."/>
        </authorList>
    </citation>
    <scope>NUCLEOTIDE SEQUENCE</scope>
    <source>
        <strain evidence="2">JCM 19831</strain>
    </source>
</reference>
<dbReference type="AlphaFoldDB" id="A0A917U0X8"/>
<dbReference type="InterPro" id="IPR036249">
    <property type="entry name" value="Thioredoxin-like_sf"/>
</dbReference>
<keyword evidence="1" id="KW-0472">Membrane</keyword>
<comment type="caution">
    <text evidence="2">The sequence shown here is derived from an EMBL/GenBank/DDBJ whole genome shotgun (WGS) entry which is preliminary data.</text>
</comment>
<keyword evidence="3" id="KW-1185">Reference proteome</keyword>
<keyword evidence="1" id="KW-0812">Transmembrane</keyword>